<dbReference type="Proteomes" id="UP000314985">
    <property type="component" value="Chromosome 12"/>
</dbReference>
<protein>
    <submittedName>
        <fullName evidence="1">Uncharacterized protein</fullName>
    </submittedName>
</protein>
<dbReference type="Ensembl" id="ENSSSCT00070004021.1">
    <property type="protein sequence ID" value="ENSSSCP00070003326.1"/>
    <property type="gene ID" value="ENSSSCG00070002165.1"/>
</dbReference>
<proteinExistence type="predicted"/>
<evidence type="ECO:0000313" key="2">
    <source>
        <dbReference type="Proteomes" id="UP000314985"/>
    </source>
</evidence>
<accession>A0A4X1SMR2</accession>
<evidence type="ECO:0000313" key="1">
    <source>
        <dbReference type="Ensembl" id="ENSSSCP00070003326.1"/>
    </source>
</evidence>
<sequence>MARSSGGKRSPLFAAHTLAPHAGYVAMTSLESSSWNLLGVLEHSSKCLFDINKSPIVCRPLCFLRGLPNDGWLSPAVDMWSFPGPTAWKVSLREQSPPFHQNFIFPMEMCPPGMFKPDVARSSLFAFFFKFPKTLYRGLLHARHWREKDRREGILALRNSWSSKVDG</sequence>
<dbReference type="AlphaFoldDB" id="A0A4X1SMR2"/>
<name>A0A4X1SMR2_PIG</name>
<reference evidence="1" key="2">
    <citation type="submission" date="2025-08" db="UniProtKB">
        <authorList>
            <consortium name="Ensembl"/>
        </authorList>
    </citation>
    <scope>IDENTIFICATION</scope>
</reference>
<reference evidence="1 2" key="1">
    <citation type="submission" date="2017-08" db="EMBL/GenBank/DDBJ databases">
        <title>USMARCv1.0.</title>
        <authorList>
            <person name="Hannum G.I."/>
            <person name="Koren S."/>
            <person name="Schroeder S.G."/>
            <person name="Chin S.C."/>
            <person name="Nonneman D.J."/>
            <person name="Becker S.A."/>
            <person name="Rosen B.D."/>
            <person name="Bickhart D.M."/>
            <person name="Putnam N.H."/>
            <person name="Green R.E."/>
            <person name="Tuggle C.K."/>
            <person name="Liu H."/>
            <person name="Rohrer G.A."/>
            <person name="Warr A."/>
            <person name="Hall R."/>
            <person name="Kim K."/>
            <person name="Hume D.A."/>
            <person name="Talbot R."/>
            <person name="Chow W."/>
            <person name="Howe K."/>
            <person name="Schwartz A.S."/>
            <person name="Watson M."/>
            <person name="Archibald A.L."/>
            <person name="Phillippy A.M."/>
            <person name="Smith T.P.L."/>
        </authorList>
    </citation>
    <scope>NUCLEOTIDE SEQUENCE [LARGE SCALE GENOMIC DNA]</scope>
</reference>
<organism evidence="1 2">
    <name type="scientific">Sus scrofa</name>
    <name type="common">Pig</name>
    <dbReference type="NCBI Taxonomy" id="9823"/>
    <lineage>
        <taxon>Eukaryota</taxon>
        <taxon>Metazoa</taxon>
        <taxon>Chordata</taxon>
        <taxon>Craniata</taxon>
        <taxon>Vertebrata</taxon>
        <taxon>Euteleostomi</taxon>
        <taxon>Mammalia</taxon>
        <taxon>Eutheria</taxon>
        <taxon>Laurasiatheria</taxon>
        <taxon>Artiodactyla</taxon>
        <taxon>Suina</taxon>
        <taxon>Suidae</taxon>
        <taxon>Sus</taxon>
    </lineage>
</organism>